<keyword evidence="1" id="KW-1133">Transmembrane helix</keyword>
<proteinExistence type="predicted"/>
<feature type="transmembrane region" description="Helical" evidence="1">
    <location>
        <begin position="18"/>
        <end position="36"/>
    </location>
</feature>
<evidence type="ECO:0000313" key="3">
    <source>
        <dbReference type="Proteomes" id="UP000002195"/>
    </source>
</evidence>
<dbReference type="KEGG" id="ddi:DDB_G0277995"/>
<organism evidence="2 3">
    <name type="scientific">Dictyostelium discoideum</name>
    <name type="common">Social amoeba</name>
    <dbReference type="NCBI Taxonomy" id="44689"/>
    <lineage>
        <taxon>Eukaryota</taxon>
        <taxon>Amoebozoa</taxon>
        <taxon>Evosea</taxon>
        <taxon>Eumycetozoa</taxon>
        <taxon>Dictyostelia</taxon>
        <taxon>Dictyosteliales</taxon>
        <taxon>Dictyosteliaceae</taxon>
        <taxon>Dictyostelium</taxon>
    </lineage>
</organism>
<sequence length="40" mass="4378">MEIVFGIEIENSGYSNSLGVTMEIVLVVLVLVVVQVDQQI</sequence>
<evidence type="ECO:0000313" key="2">
    <source>
        <dbReference type="EMBL" id="EAL68170.1"/>
    </source>
</evidence>
<evidence type="ECO:0000256" key="1">
    <source>
        <dbReference type="SAM" id="Phobius"/>
    </source>
</evidence>
<dbReference type="RefSeq" id="XP_642060.1">
    <property type="nucleotide sequence ID" value="XM_636968.1"/>
</dbReference>
<accession>Q54YZ2</accession>
<reference evidence="2 3" key="1">
    <citation type="journal article" date="2005" name="Nature">
        <title>The genome of the social amoeba Dictyostelium discoideum.</title>
        <authorList>
            <consortium name="The Dictyostelium discoideum Sequencing Consortium"/>
            <person name="Eichinger L."/>
            <person name="Pachebat J.A."/>
            <person name="Glockner G."/>
            <person name="Rajandream M.A."/>
            <person name="Sucgang R."/>
            <person name="Berriman M."/>
            <person name="Song J."/>
            <person name="Olsen R."/>
            <person name="Szafranski K."/>
            <person name="Xu Q."/>
            <person name="Tunggal B."/>
            <person name="Kummerfeld S."/>
            <person name="Madera M."/>
            <person name="Konfortov B.A."/>
            <person name="Rivero F."/>
            <person name="Bankier A.T."/>
            <person name="Lehmann R."/>
            <person name="Hamlin N."/>
            <person name="Davies R."/>
            <person name="Gaudet P."/>
            <person name="Fey P."/>
            <person name="Pilcher K."/>
            <person name="Chen G."/>
            <person name="Saunders D."/>
            <person name="Sodergren E."/>
            <person name="Davis P."/>
            <person name="Kerhornou A."/>
            <person name="Nie X."/>
            <person name="Hall N."/>
            <person name="Anjard C."/>
            <person name="Hemphill L."/>
            <person name="Bason N."/>
            <person name="Farbrother P."/>
            <person name="Desany B."/>
            <person name="Just E."/>
            <person name="Morio T."/>
            <person name="Rost R."/>
            <person name="Churcher C."/>
            <person name="Cooper J."/>
            <person name="Haydock S."/>
            <person name="van Driessche N."/>
            <person name="Cronin A."/>
            <person name="Goodhead I."/>
            <person name="Muzny D."/>
            <person name="Mourier T."/>
            <person name="Pain A."/>
            <person name="Lu M."/>
            <person name="Harper D."/>
            <person name="Lindsay R."/>
            <person name="Hauser H."/>
            <person name="James K."/>
            <person name="Quiles M."/>
            <person name="Madan Babu M."/>
            <person name="Saito T."/>
            <person name="Buchrieser C."/>
            <person name="Wardroper A."/>
            <person name="Felder M."/>
            <person name="Thangavelu M."/>
            <person name="Johnson D."/>
            <person name="Knights A."/>
            <person name="Loulseged H."/>
            <person name="Mungall K."/>
            <person name="Oliver K."/>
            <person name="Price C."/>
            <person name="Quail M.A."/>
            <person name="Urushihara H."/>
            <person name="Hernandez J."/>
            <person name="Rabbinowitsch E."/>
            <person name="Steffen D."/>
            <person name="Sanders M."/>
            <person name="Ma J."/>
            <person name="Kohara Y."/>
            <person name="Sharp S."/>
            <person name="Simmonds M."/>
            <person name="Spiegler S."/>
            <person name="Tivey A."/>
            <person name="Sugano S."/>
            <person name="White B."/>
            <person name="Walker D."/>
            <person name="Woodward J."/>
            <person name="Winckler T."/>
            <person name="Tanaka Y."/>
            <person name="Shaulsky G."/>
            <person name="Schleicher M."/>
            <person name="Weinstock G."/>
            <person name="Rosenthal A."/>
            <person name="Cox E.C."/>
            <person name="Chisholm R.L."/>
            <person name="Gibbs R."/>
            <person name="Loomis W.F."/>
            <person name="Platzer M."/>
            <person name="Kay R.R."/>
            <person name="Williams J."/>
            <person name="Dear P.H."/>
            <person name="Noegel A.A."/>
            <person name="Barrell B."/>
            <person name="Kuspa A."/>
        </authorList>
    </citation>
    <scope>NUCLEOTIDE SEQUENCE [LARGE SCALE GENOMIC DNA]</scope>
    <source>
        <strain evidence="2 3">AX4</strain>
    </source>
</reference>
<dbReference type="Proteomes" id="UP000002195">
    <property type="component" value="Unassembled WGS sequence"/>
</dbReference>
<comment type="caution">
    <text evidence="2">The sequence shown here is derived from an EMBL/GenBank/DDBJ whole genome shotgun (WGS) entry which is preliminary data.</text>
</comment>
<keyword evidence="3" id="KW-1185">Reference proteome</keyword>
<keyword evidence="1" id="KW-0812">Transmembrane</keyword>
<protein>
    <submittedName>
        <fullName evidence="2">Uncharacterized protein</fullName>
    </submittedName>
</protein>
<dbReference type="HOGENOM" id="CLU_3300453_0_0_1"/>
<dbReference type="GeneID" id="8621272"/>
<dbReference type="EMBL" id="AAFI02000023">
    <property type="protein sequence ID" value="EAL68170.1"/>
    <property type="molecule type" value="Genomic_DNA"/>
</dbReference>
<name>Q54YZ2_DICDI</name>
<dbReference type="PaxDb" id="44689-DDB0204357"/>
<keyword evidence="1" id="KW-0472">Membrane</keyword>
<dbReference type="InParanoid" id="Q54YZ2"/>
<gene>
    <name evidence="2" type="ORF">DDB_G0277995</name>
</gene>
<dbReference type="AlphaFoldDB" id="Q54YZ2"/>